<dbReference type="AlphaFoldDB" id="A0A0G4EWD7"/>
<evidence type="ECO:0000313" key="1">
    <source>
        <dbReference type="EMBL" id="CEM02563.1"/>
    </source>
</evidence>
<name>A0A0G4EWD7_VITBC</name>
<organism evidence="1 2">
    <name type="scientific">Vitrella brassicaformis (strain CCMP3155)</name>
    <dbReference type="NCBI Taxonomy" id="1169540"/>
    <lineage>
        <taxon>Eukaryota</taxon>
        <taxon>Sar</taxon>
        <taxon>Alveolata</taxon>
        <taxon>Colpodellida</taxon>
        <taxon>Vitrellaceae</taxon>
        <taxon>Vitrella</taxon>
    </lineage>
</organism>
<accession>A0A0G4EWD7</accession>
<protein>
    <submittedName>
        <fullName evidence="1">Uncharacterized protein</fullName>
    </submittedName>
</protein>
<proteinExistence type="predicted"/>
<gene>
    <name evidence="1" type="ORF">Vbra_20949</name>
</gene>
<sequence length="166" mass="18381">MSLFTYGGSALVGQTRPSPLSQVDRRGMDCQPQDTEYGRLSADPTSARLKEVVRGEPRPLVVPRRPSEHEGMFCPYSDQLGQHPVYFNNDLGFPHKGAGVGADRQFSAAKDTLEALRFEQPASVGKKHLFGQANVLHVGSHLVRPDSALLPAKRAVKTHHQFWHLM</sequence>
<dbReference type="Proteomes" id="UP000041254">
    <property type="component" value="Unassembled WGS sequence"/>
</dbReference>
<evidence type="ECO:0000313" key="2">
    <source>
        <dbReference type="Proteomes" id="UP000041254"/>
    </source>
</evidence>
<keyword evidence="2" id="KW-1185">Reference proteome</keyword>
<dbReference type="InParanoid" id="A0A0G4EWD7"/>
<reference evidence="1 2" key="1">
    <citation type="submission" date="2014-11" db="EMBL/GenBank/DDBJ databases">
        <authorList>
            <person name="Zhu J."/>
            <person name="Qi W."/>
            <person name="Song R."/>
        </authorList>
    </citation>
    <scope>NUCLEOTIDE SEQUENCE [LARGE SCALE GENOMIC DNA]</scope>
</reference>
<dbReference type="VEuPathDB" id="CryptoDB:Vbra_20949"/>
<dbReference type="EMBL" id="CDMY01000329">
    <property type="protein sequence ID" value="CEM02563.1"/>
    <property type="molecule type" value="Genomic_DNA"/>
</dbReference>